<dbReference type="InterPro" id="IPR021268">
    <property type="entry name" value="DUF2845"/>
</dbReference>
<organism evidence="1 2">
    <name type="scientific">Candidatus Desulfatibia profunda</name>
    <dbReference type="NCBI Taxonomy" id="2841695"/>
    <lineage>
        <taxon>Bacteria</taxon>
        <taxon>Pseudomonadati</taxon>
        <taxon>Thermodesulfobacteriota</taxon>
        <taxon>Desulfobacteria</taxon>
        <taxon>Desulfobacterales</taxon>
        <taxon>Desulfobacterales incertae sedis</taxon>
        <taxon>Candidatus Desulfatibia</taxon>
    </lineage>
</organism>
<reference evidence="1 2" key="1">
    <citation type="submission" date="2020-08" db="EMBL/GenBank/DDBJ databases">
        <title>Bridging the membrane lipid divide: bacteria of the FCB group superphylum have the potential to synthesize archaeal ether lipids.</title>
        <authorList>
            <person name="Villanueva L."/>
            <person name="Von Meijenfeldt F.A.B."/>
            <person name="Westbye A.B."/>
            <person name="Yadav S."/>
            <person name="Hopmans E.C."/>
            <person name="Dutilh B.E."/>
            <person name="Sinninghe Damste J.S."/>
        </authorList>
    </citation>
    <scope>NUCLEOTIDE SEQUENCE [LARGE SCALE GENOMIC DNA]</scope>
    <source>
        <strain evidence="1">NIOZ-UU30</strain>
    </source>
</reference>
<dbReference type="EMBL" id="JACNJH010000085">
    <property type="protein sequence ID" value="MBC8360373.1"/>
    <property type="molecule type" value="Genomic_DNA"/>
</dbReference>
<proteinExistence type="predicted"/>
<dbReference type="Pfam" id="PF11006">
    <property type="entry name" value="DUF2845"/>
    <property type="match status" value="1"/>
</dbReference>
<dbReference type="Proteomes" id="UP000603434">
    <property type="component" value="Unassembled WGS sequence"/>
</dbReference>
<evidence type="ECO:0000313" key="2">
    <source>
        <dbReference type="Proteomes" id="UP000603434"/>
    </source>
</evidence>
<protein>
    <submittedName>
        <fullName evidence="1">DUF2845 domain-containing protein</fullName>
    </submittedName>
</protein>
<dbReference type="AlphaFoldDB" id="A0A8J6NTM3"/>
<comment type="caution">
    <text evidence="1">The sequence shown here is derived from an EMBL/GenBank/DDBJ whole genome shotgun (WGS) entry which is preliminary data.</text>
</comment>
<gene>
    <name evidence="1" type="ORF">H8E23_03100</name>
</gene>
<sequence>MSCRATPGSNMICIGATPFDTLTKCGKPDYADQTGTATVGVFGSTTRRQGADATKQTGSFTAASNKVEKWYYDCGTGQFGKIVTFKGGKIVSIENSADRGTGDQKCW</sequence>
<name>A0A8J6NTM3_9BACT</name>
<evidence type="ECO:0000313" key="1">
    <source>
        <dbReference type="EMBL" id="MBC8360373.1"/>
    </source>
</evidence>
<accession>A0A8J6NTM3</accession>